<name>A0A3A4ZD90_UNCKA</name>
<gene>
    <name evidence="3" type="ORF">C4561_02785</name>
</gene>
<feature type="transmembrane region" description="Helical" evidence="2">
    <location>
        <begin position="17"/>
        <end position="37"/>
    </location>
</feature>
<evidence type="ECO:0000256" key="1">
    <source>
        <dbReference type="SAM" id="Coils"/>
    </source>
</evidence>
<keyword evidence="2" id="KW-0472">Membrane</keyword>
<sequence>MLNQENIILILTELDPYILISTGLLLILTALGFVFYLKRSTDPDFVKKALELKYKQKSLVGLVKLNLSRINTEINKLILDLEALDIYNTEHAKKLLEQVRYAEISGQFIYILDNTNLTRDIRGFLKESKETGIEIYKLEDDLYKRQFEYNTNIIKNNNILTNYENSYDPEEVADFRNIVNLKREELNSLINESQKKRKELSNTLKTLGKNCEHLQEKLTEYEKSKLDTKKFYFR</sequence>
<evidence type="ECO:0000313" key="3">
    <source>
        <dbReference type="EMBL" id="RJR27194.1"/>
    </source>
</evidence>
<organism evidence="3 4">
    <name type="scientific">candidate division WWE3 bacterium</name>
    <dbReference type="NCBI Taxonomy" id="2053526"/>
    <lineage>
        <taxon>Bacteria</taxon>
        <taxon>Katanobacteria</taxon>
    </lineage>
</organism>
<comment type="caution">
    <text evidence="3">The sequence shown here is derived from an EMBL/GenBank/DDBJ whole genome shotgun (WGS) entry which is preliminary data.</text>
</comment>
<feature type="coiled-coil region" evidence="1">
    <location>
        <begin position="179"/>
        <end position="224"/>
    </location>
</feature>
<evidence type="ECO:0000256" key="2">
    <source>
        <dbReference type="SAM" id="Phobius"/>
    </source>
</evidence>
<proteinExistence type="predicted"/>
<dbReference type="AlphaFoldDB" id="A0A3A4ZD90"/>
<evidence type="ECO:0000313" key="4">
    <source>
        <dbReference type="Proteomes" id="UP000265540"/>
    </source>
</evidence>
<accession>A0A3A4ZD90</accession>
<dbReference type="EMBL" id="QZJF01000015">
    <property type="protein sequence ID" value="RJR27194.1"/>
    <property type="molecule type" value="Genomic_DNA"/>
</dbReference>
<keyword evidence="2" id="KW-1133">Transmembrane helix</keyword>
<keyword evidence="1" id="KW-0175">Coiled coil</keyword>
<protein>
    <submittedName>
        <fullName evidence="3">Uncharacterized protein</fullName>
    </submittedName>
</protein>
<feature type="non-terminal residue" evidence="3">
    <location>
        <position position="234"/>
    </location>
</feature>
<keyword evidence="2" id="KW-0812">Transmembrane</keyword>
<dbReference type="Proteomes" id="UP000265540">
    <property type="component" value="Unassembled WGS sequence"/>
</dbReference>
<reference evidence="3 4" key="1">
    <citation type="journal article" date="2017" name="ISME J.">
        <title>Energy and carbon metabolisms in a deep terrestrial subsurface fluid microbial community.</title>
        <authorList>
            <person name="Momper L."/>
            <person name="Jungbluth S.P."/>
            <person name="Lee M.D."/>
            <person name="Amend J.P."/>
        </authorList>
    </citation>
    <scope>NUCLEOTIDE SEQUENCE [LARGE SCALE GENOMIC DNA]</scope>
    <source>
        <strain evidence="3">SURF_46</strain>
    </source>
</reference>